<evidence type="ECO:0000256" key="6">
    <source>
        <dbReference type="ARBA" id="ARBA00057269"/>
    </source>
</evidence>
<evidence type="ECO:0000256" key="7">
    <source>
        <dbReference type="ARBA" id="ARBA00069956"/>
    </source>
</evidence>
<evidence type="ECO:0000313" key="12">
    <source>
        <dbReference type="EMBL" id="PMD64135.1"/>
    </source>
</evidence>
<accession>A0A2J6TM78</accession>
<evidence type="ECO:0000259" key="11">
    <source>
        <dbReference type="PROSITE" id="PS50850"/>
    </source>
</evidence>
<dbReference type="RefSeq" id="XP_024741039.1">
    <property type="nucleotide sequence ID" value="XM_024871797.1"/>
</dbReference>
<reference evidence="12 13" key="1">
    <citation type="submission" date="2016-04" db="EMBL/GenBank/DDBJ databases">
        <title>A degradative enzymes factory behind the ericoid mycorrhizal symbiosis.</title>
        <authorList>
            <consortium name="DOE Joint Genome Institute"/>
            <person name="Martino E."/>
            <person name="Morin E."/>
            <person name="Grelet G."/>
            <person name="Kuo A."/>
            <person name="Kohler A."/>
            <person name="Daghino S."/>
            <person name="Barry K."/>
            <person name="Choi C."/>
            <person name="Cichocki N."/>
            <person name="Clum A."/>
            <person name="Copeland A."/>
            <person name="Hainaut M."/>
            <person name="Haridas S."/>
            <person name="Labutti K."/>
            <person name="Lindquist E."/>
            <person name="Lipzen A."/>
            <person name="Khouja H.-R."/>
            <person name="Murat C."/>
            <person name="Ohm R."/>
            <person name="Olson A."/>
            <person name="Spatafora J."/>
            <person name="Veneault-Fourrey C."/>
            <person name="Henrissat B."/>
            <person name="Grigoriev I."/>
            <person name="Martin F."/>
            <person name="Perotto S."/>
        </authorList>
    </citation>
    <scope>NUCLEOTIDE SEQUENCE [LARGE SCALE GENOMIC DNA]</scope>
    <source>
        <strain evidence="12 13">E</strain>
    </source>
</reference>
<proteinExistence type="inferred from homology"/>
<feature type="region of interest" description="Disordered" evidence="9">
    <location>
        <begin position="1"/>
        <end position="88"/>
    </location>
</feature>
<dbReference type="GeneID" id="36579879"/>
<keyword evidence="5 10" id="KW-0472">Membrane</keyword>
<dbReference type="InterPro" id="IPR020846">
    <property type="entry name" value="MFS_dom"/>
</dbReference>
<feature type="transmembrane region" description="Helical" evidence="10">
    <location>
        <begin position="358"/>
        <end position="379"/>
    </location>
</feature>
<feature type="transmembrane region" description="Helical" evidence="10">
    <location>
        <begin position="421"/>
        <end position="440"/>
    </location>
</feature>
<keyword evidence="13" id="KW-1185">Reference proteome</keyword>
<feature type="region of interest" description="Disordered" evidence="9">
    <location>
        <begin position="598"/>
        <end position="630"/>
    </location>
</feature>
<feature type="transmembrane region" description="Helical" evidence="10">
    <location>
        <begin position="163"/>
        <end position="182"/>
    </location>
</feature>
<dbReference type="PANTHER" id="PTHR23501">
    <property type="entry name" value="MAJOR FACILITATOR SUPERFAMILY"/>
    <property type="match status" value="1"/>
</dbReference>
<dbReference type="OrthoDB" id="10021397at2759"/>
<evidence type="ECO:0000256" key="10">
    <source>
        <dbReference type="SAM" id="Phobius"/>
    </source>
</evidence>
<feature type="transmembrane region" description="Helical" evidence="10">
    <location>
        <begin position="485"/>
        <end position="508"/>
    </location>
</feature>
<dbReference type="EMBL" id="KZ613772">
    <property type="protein sequence ID" value="PMD64135.1"/>
    <property type="molecule type" value="Genomic_DNA"/>
</dbReference>
<organism evidence="12 13">
    <name type="scientific">Hyaloscypha bicolor E</name>
    <dbReference type="NCBI Taxonomy" id="1095630"/>
    <lineage>
        <taxon>Eukaryota</taxon>
        <taxon>Fungi</taxon>
        <taxon>Dikarya</taxon>
        <taxon>Ascomycota</taxon>
        <taxon>Pezizomycotina</taxon>
        <taxon>Leotiomycetes</taxon>
        <taxon>Helotiales</taxon>
        <taxon>Hyaloscyphaceae</taxon>
        <taxon>Hyaloscypha</taxon>
        <taxon>Hyaloscypha bicolor</taxon>
    </lineage>
</organism>
<dbReference type="GO" id="GO:0022857">
    <property type="term" value="F:transmembrane transporter activity"/>
    <property type="evidence" value="ECO:0007669"/>
    <property type="project" value="InterPro"/>
</dbReference>
<feature type="domain" description="Major facilitator superfamily (MFS) profile" evidence="11">
    <location>
        <begin position="98"/>
        <end position="588"/>
    </location>
</feature>
<dbReference type="GO" id="GO:0005886">
    <property type="term" value="C:plasma membrane"/>
    <property type="evidence" value="ECO:0007669"/>
    <property type="project" value="TreeGrafter"/>
</dbReference>
<dbReference type="Gene3D" id="1.20.1250.20">
    <property type="entry name" value="MFS general substrate transporter like domains"/>
    <property type="match status" value="1"/>
</dbReference>
<feature type="transmembrane region" description="Helical" evidence="10">
    <location>
        <begin position="188"/>
        <end position="209"/>
    </location>
</feature>
<protein>
    <recommendedName>
        <fullName evidence="7">Efflux pump dotC</fullName>
    </recommendedName>
    <alternativeName>
        <fullName evidence="8">Dothistromin biosynthesis protein C</fullName>
    </alternativeName>
</protein>
<dbReference type="FunFam" id="1.20.1720.10:FF:000014">
    <property type="entry name" value="MFS drug transporter, putative"/>
    <property type="match status" value="1"/>
</dbReference>
<evidence type="ECO:0000256" key="1">
    <source>
        <dbReference type="ARBA" id="ARBA00004128"/>
    </source>
</evidence>
<dbReference type="Proteomes" id="UP000235371">
    <property type="component" value="Unassembled WGS sequence"/>
</dbReference>
<dbReference type="AlphaFoldDB" id="A0A2J6TM78"/>
<feature type="compositionally biased region" description="Basic and acidic residues" evidence="9">
    <location>
        <begin position="18"/>
        <end position="50"/>
    </location>
</feature>
<dbReference type="SUPFAM" id="SSF103473">
    <property type="entry name" value="MFS general substrate transporter"/>
    <property type="match status" value="1"/>
</dbReference>
<feature type="transmembrane region" description="Helical" evidence="10">
    <location>
        <begin position="255"/>
        <end position="274"/>
    </location>
</feature>
<evidence type="ECO:0000256" key="9">
    <source>
        <dbReference type="SAM" id="MobiDB-lite"/>
    </source>
</evidence>
<dbReference type="Gene3D" id="1.20.1720.10">
    <property type="entry name" value="Multidrug resistance protein D"/>
    <property type="match status" value="1"/>
</dbReference>
<feature type="transmembrane region" description="Helical" evidence="10">
    <location>
        <begin position="97"/>
        <end position="120"/>
    </location>
</feature>
<dbReference type="CDD" id="cd17502">
    <property type="entry name" value="MFS_Azr1_MDR_like"/>
    <property type="match status" value="1"/>
</dbReference>
<gene>
    <name evidence="12" type="ORF">K444DRAFT_309396</name>
</gene>
<dbReference type="FunFam" id="1.20.1250.20:FF:000196">
    <property type="entry name" value="MFS toxin efflux pump (AflT)"/>
    <property type="match status" value="1"/>
</dbReference>
<name>A0A2J6TM78_9HELO</name>
<dbReference type="GO" id="GO:0005774">
    <property type="term" value="C:vacuolar membrane"/>
    <property type="evidence" value="ECO:0007669"/>
    <property type="project" value="UniProtKB-SubCell"/>
</dbReference>
<evidence type="ECO:0000256" key="2">
    <source>
        <dbReference type="ARBA" id="ARBA00007520"/>
    </source>
</evidence>
<comment type="similarity">
    <text evidence="2">Belongs to the major facilitator superfamily. TCR/Tet family.</text>
</comment>
<evidence type="ECO:0000256" key="4">
    <source>
        <dbReference type="ARBA" id="ARBA00022989"/>
    </source>
</evidence>
<dbReference type="PROSITE" id="PS50850">
    <property type="entry name" value="MFS"/>
    <property type="match status" value="1"/>
</dbReference>
<evidence type="ECO:0000256" key="8">
    <source>
        <dbReference type="ARBA" id="ARBA00083178"/>
    </source>
</evidence>
<dbReference type="InParanoid" id="A0A2J6TM78"/>
<sequence length="630" mass="67763">MHEKRSEAEAEAPAEAGARADRTTLESQIDEKHQRDDLDIDIDASKDKNIPTDSSSASIEAAESSSKIENAAPTPPPPKDGADSNPEASRTKLETTIIMLSLCASVFLAALDTTIITTALPTISEYFHSNAGYTWIGSAYLLANAASTPSWGKFSDIWGRKPILLVAAAIFFVGSLLAGVSVSIGMLIAARAIQGVGGGGLIILVNICISDLFSMRNRGTYFGVIGMVWAFASAVGPILGGVFTEKVSWRWCFYINLPITGTVFILLFFFLHLHNPKTPVWEGLKAVDWAGSLTIVGGTLMLLLGLEFGGVTYPWASAKVICLIVFGLFVASLFILNEWKLARYPVMPLRLFKTLSNIASLGVTFCHGYVFIAGTYYLPLYFQAVLGATPLLSGVYLLPLVLSLSFVSGATGVWIKKTGKYLPAIWFGMAVLTLGTGLYIDMDARKAWTKIIIFQIIAGIGVGPNFQSPLLALQTGVAQRDIATATATFGFVRNLSTSISVVIGGVVFQNEMQKRYPSLVSSLGLETANMLSGGSAGASVGIVKALPEAQRAVAREAFAGSLRTMWIMYVAFSALGLVISLGIGSTKLSKEHEVTRTGLVEEEKKRRENKELKMATKRERNGEVVPKEEV</sequence>
<feature type="transmembrane region" description="Helical" evidence="10">
    <location>
        <begin position="318"/>
        <end position="337"/>
    </location>
</feature>
<dbReference type="InterPro" id="IPR036259">
    <property type="entry name" value="MFS_trans_sf"/>
</dbReference>
<feature type="transmembrane region" description="Helical" evidence="10">
    <location>
        <begin position="452"/>
        <end position="473"/>
    </location>
</feature>
<feature type="transmembrane region" description="Helical" evidence="10">
    <location>
        <begin position="391"/>
        <end position="414"/>
    </location>
</feature>
<feature type="transmembrane region" description="Helical" evidence="10">
    <location>
        <begin position="286"/>
        <end position="306"/>
    </location>
</feature>
<keyword evidence="3 10" id="KW-0812">Transmembrane</keyword>
<feature type="compositionally biased region" description="Low complexity" evidence="9">
    <location>
        <begin position="54"/>
        <end position="72"/>
    </location>
</feature>
<feature type="transmembrane region" description="Helical" evidence="10">
    <location>
        <begin position="221"/>
        <end position="243"/>
    </location>
</feature>
<evidence type="ECO:0000313" key="13">
    <source>
        <dbReference type="Proteomes" id="UP000235371"/>
    </source>
</evidence>
<keyword evidence="4 10" id="KW-1133">Transmembrane helix</keyword>
<feature type="transmembrane region" description="Helical" evidence="10">
    <location>
        <begin position="566"/>
        <end position="586"/>
    </location>
</feature>
<dbReference type="PRINTS" id="PR01036">
    <property type="entry name" value="TCRTETB"/>
</dbReference>
<dbReference type="PANTHER" id="PTHR23501:SF102">
    <property type="entry name" value="DRUG TRANSPORTER, PUTATIVE (AFU_ORTHOLOGUE AFUA_3G08530)-RELATED"/>
    <property type="match status" value="1"/>
</dbReference>
<dbReference type="Pfam" id="PF07690">
    <property type="entry name" value="MFS_1"/>
    <property type="match status" value="1"/>
</dbReference>
<feature type="transmembrane region" description="Helical" evidence="10">
    <location>
        <begin position="132"/>
        <end position="151"/>
    </location>
</feature>
<evidence type="ECO:0000256" key="5">
    <source>
        <dbReference type="ARBA" id="ARBA00023136"/>
    </source>
</evidence>
<evidence type="ECO:0000256" key="3">
    <source>
        <dbReference type="ARBA" id="ARBA00022692"/>
    </source>
</evidence>
<comment type="subcellular location">
    <subcellularLocation>
        <location evidence="1">Vacuole membrane</location>
        <topology evidence="1">Multi-pass membrane protein</topology>
    </subcellularLocation>
</comment>
<comment type="function">
    <text evidence="6">Efflux pump; part of the gene cluster that mediates the biosynthesis of dothistromin (DOTH), a polyketide toxin very similar in structure to the aflatoxin precursor, versicolorin B. One function of dotC may be to transport early-stage dothistromin biosynthetic intermediates from the cytoplasm into vacuoles, thereby affecting the rate of dothistromin production.</text>
</comment>
<dbReference type="InterPro" id="IPR011701">
    <property type="entry name" value="MFS"/>
</dbReference>